<dbReference type="InterPro" id="IPR016093">
    <property type="entry name" value="MIR_motif"/>
</dbReference>
<dbReference type="PROSITE" id="PS50919">
    <property type="entry name" value="MIR"/>
    <property type="match status" value="3"/>
</dbReference>
<dbReference type="SUPFAM" id="SSF82109">
    <property type="entry name" value="MIR domain"/>
    <property type="match status" value="1"/>
</dbReference>
<dbReference type="FunCoup" id="A0A7R8YSA6">
    <property type="interactions" value="347"/>
</dbReference>
<dbReference type="FunFam" id="2.80.10.50:FF:000012">
    <property type="entry name" value="Protein O-mannosyl-transferase 1"/>
    <property type="match status" value="1"/>
</dbReference>
<keyword evidence="9" id="KW-0256">Endoplasmic reticulum</keyword>
<feature type="region of interest" description="Disordered" evidence="18">
    <location>
        <begin position="1"/>
        <end position="110"/>
    </location>
</feature>
<organism evidence="21 22">
    <name type="scientific">Hermetia illucens</name>
    <name type="common">Black soldier fly</name>
    <dbReference type="NCBI Taxonomy" id="343691"/>
    <lineage>
        <taxon>Eukaryota</taxon>
        <taxon>Metazoa</taxon>
        <taxon>Ecdysozoa</taxon>
        <taxon>Arthropoda</taxon>
        <taxon>Hexapoda</taxon>
        <taxon>Insecta</taxon>
        <taxon>Pterygota</taxon>
        <taxon>Neoptera</taxon>
        <taxon>Endopterygota</taxon>
        <taxon>Diptera</taxon>
        <taxon>Brachycera</taxon>
        <taxon>Stratiomyomorpha</taxon>
        <taxon>Stratiomyidae</taxon>
        <taxon>Hermetiinae</taxon>
        <taxon>Hermetia</taxon>
    </lineage>
</organism>
<keyword evidence="22" id="KW-1185">Reference proteome</keyword>
<evidence type="ECO:0000256" key="6">
    <source>
        <dbReference type="ARBA" id="ARBA00022679"/>
    </source>
</evidence>
<evidence type="ECO:0000256" key="16">
    <source>
        <dbReference type="ARBA" id="ARBA00073145"/>
    </source>
</evidence>
<comment type="subunit">
    <text evidence="15">Interacts with tw/POMT2.</text>
</comment>
<feature type="transmembrane region" description="Helical" evidence="19">
    <location>
        <begin position="756"/>
        <end position="775"/>
    </location>
</feature>
<feature type="transmembrane region" description="Helical" evidence="19">
    <location>
        <begin position="131"/>
        <end position="148"/>
    </location>
</feature>
<dbReference type="InterPro" id="IPR036300">
    <property type="entry name" value="MIR_dom_sf"/>
</dbReference>
<feature type="compositionally biased region" description="Low complexity" evidence="18">
    <location>
        <begin position="74"/>
        <end position="90"/>
    </location>
</feature>
<feature type="transmembrane region" description="Helical" evidence="19">
    <location>
        <begin position="268"/>
        <end position="286"/>
    </location>
</feature>
<feature type="transmembrane region" description="Helical" evidence="19">
    <location>
        <begin position="246"/>
        <end position="262"/>
    </location>
</feature>
<dbReference type="OMA" id="NCHLNAP"/>
<dbReference type="EC" id="2.4.1.109" evidence="4"/>
<dbReference type="PANTHER" id="PTHR10050:SF51">
    <property type="entry name" value="PROTEIN O-MANNOSYL-TRANSFERASE 1"/>
    <property type="match status" value="1"/>
</dbReference>
<evidence type="ECO:0000259" key="20">
    <source>
        <dbReference type="PROSITE" id="PS50919"/>
    </source>
</evidence>
<comment type="subcellular location">
    <subcellularLocation>
        <location evidence="1">Endoplasmic reticulum membrane</location>
        <topology evidence="1">Multi-pass membrane protein</topology>
    </subcellularLocation>
</comment>
<comment type="function">
    <text evidence="14">Rt/POMT1 and tw/POMT2 function as a protein O-mannosyltransferase in association with each other to generate and maintain normal muscle development.</text>
</comment>
<dbReference type="Pfam" id="PF02815">
    <property type="entry name" value="MIR"/>
    <property type="match status" value="1"/>
</dbReference>
<sequence length="839" mass="96407">MESSDLKNRKHAGKSNKHRENASKQERQNERLRRSVSKEPDKDDGLLEDIVKTSRNSPRVSEKSENSSGKISANGNLVGKSLSGSGNLNGADDDAGVESKVTRRVGAETKKSGEVAARDVDIKNFTVEFRVDLVTVLLFVVAFFTRVYKLATPNNIVFDELHYGKYVSLYMRKTFFFDQHPPLGKQLIAAVAHFTGYDGNFTFSRIGTEYGPAVPIFWLRFVPALCGSLLSPAVYKLLLEAQLNRWTALLGGVLIIFDNSLLTQSRFILMESMLLLFCTVGLLFLLRFQKSKFISVSWILYGLLSAAFFTFAVSVKYVGFYSFCLAFIITCRYLWQLLPNKSISDVQIILQTIARWLIFTVIPVVIYLTIFYIHLNILHKAGPHDSVMTSAFQASLDGGLASITKGQPLNVVHGSQITLRHTHGRTCWLHSHNHVYPVKYPDKRGSSHQQQVTCYSFKDVNNWWIVKRPERDDLVVGDDVDPIKDGDTIQLVHGITSRALNSHDVAAPMTPHSQEISCYIDYNVSMPGQLLWNVNIINKDAEGPIWHAIKSQVRLIHKSTGFALRFSGKQLPDWGFNQHEVVGDRVLEQQDTIWNVEEHRYTKTEDQKERERQMLNAEMIPTSRTTLTFWEKFLELQSKMLWHTEQLQSHMYSSEPMEWPLMDKSIAYWIDKNSNAQIHLLGNILIWYTGSLSIVTYAALYAFYLMRRRRLCYDLSPSEWSRFLLAGELFLAGYLIHYLPYFFVERTMFLHNYLPAFLFKVLLLCFVIEHIDLVLSKVFGNRMVTLLYRSLVCVWLLAVLFVYKTFLALSYGMTKLTAEEILDLRWKDTWDFILRKDLS</sequence>
<dbReference type="GO" id="GO:0004169">
    <property type="term" value="F:dolichyl-phosphate-mannose-protein mannosyltransferase activity"/>
    <property type="evidence" value="ECO:0007669"/>
    <property type="project" value="UniProtKB-EC"/>
</dbReference>
<reference evidence="21 22" key="1">
    <citation type="submission" date="2020-11" db="EMBL/GenBank/DDBJ databases">
        <authorList>
            <person name="Wallbank WR R."/>
            <person name="Pardo Diaz C."/>
            <person name="Kozak K."/>
            <person name="Martin S."/>
            <person name="Jiggins C."/>
            <person name="Moest M."/>
            <person name="Warren A I."/>
            <person name="Generalovic N T."/>
            <person name="Byers J.R.P. K."/>
            <person name="Montejo-Kovacevich G."/>
            <person name="Yen C E."/>
        </authorList>
    </citation>
    <scope>NUCLEOTIDE SEQUENCE [LARGE SCALE GENOMIC DNA]</scope>
</reference>
<keyword evidence="10 19" id="KW-1133">Transmembrane helix</keyword>
<feature type="compositionally biased region" description="Basic residues" evidence="18">
    <location>
        <begin position="8"/>
        <end position="17"/>
    </location>
</feature>
<evidence type="ECO:0000256" key="3">
    <source>
        <dbReference type="ARBA" id="ARBA00007222"/>
    </source>
</evidence>
<feature type="transmembrane region" description="Helical" evidence="19">
    <location>
        <begin position="293"/>
        <end position="312"/>
    </location>
</feature>
<comment type="similarity">
    <text evidence="3">Belongs to the glycosyltransferase 39 family.</text>
</comment>
<evidence type="ECO:0000256" key="2">
    <source>
        <dbReference type="ARBA" id="ARBA00004922"/>
    </source>
</evidence>
<evidence type="ECO:0000256" key="9">
    <source>
        <dbReference type="ARBA" id="ARBA00022824"/>
    </source>
</evidence>
<evidence type="ECO:0000256" key="7">
    <source>
        <dbReference type="ARBA" id="ARBA00022692"/>
    </source>
</evidence>
<keyword evidence="7 19" id="KW-0812">Transmembrane</keyword>
<evidence type="ECO:0000256" key="10">
    <source>
        <dbReference type="ARBA" id="ARBA00022989"/>
    </source>
</evidence>
<evidence type="ECO:0000256" key="8">
    <source>
        <dbReference type="ARBA" id="ARBA00022737"/>
    </source>
</evidence>
<evidence type="ECO:0000256" key="17">
    <source>
        <dbReference type="ARBA" id="ARBA00079036"/>
    </source>
</evidence>
<dbReference type="InterPro" id="IPR027005">
    <property type="entry name" value="PMT-like"/>
</dbReference>
<evidence type="ECO:0000256" key="18">
    <source>
        <dbReference type="SAM" id="MobiDB-lite"/>
    </source>
</evidence>
<comment type="catalytic activity">
    <reaction evidence="12">
        <text>a di-trans,poly-cis-dolichyl beta-D-mannosyl phosphate + L-threonyl-[protein] = 3-O-(alpha-D-mannosyl)-L-threonyl-[protein] + a di-trans,poly-cis-dolichyl phosphate + H(+)</text>
        <dbReference type="Rhea" id="RHEA:53396"/>
        <dbReference type="Rhea" id="RHEA-COMP:11060"/>
        <dbReference type="Rhea" id="RHEA-COMP:13547"/>
        <dbReference type="Rhea" id="RHEA-COMP:19498"/>
        <dbReference type="Rhea" id="RHEA-COMP:19501"/>
        <dbReference type="ChEBI" id="CHEBI:15378"/>
        <dbReference type="ChEBI" id="CHEBI:30013"/>
        <dbReference type="ChEBI" id="CHEBI:57683"/>
        <dbReference type="ChEBI" id="CHEBI:58211"/>
        <dbReference type="ChEBI" id="CHEBI:137323"/>
        <dbReference type="EC" id="2.4.1.109"/>
    </reaction>
</comment>
<feature type="transmembrane region" description="Helical" evidence="19">
    <location>
        <begin position="684"/>
        <end position="703"/>
    </location>
</feature>
<protein>
    <recommendedName>
        <fullName evidence="16">Protein O-mannosyltransferase 1</fullName>
        <ecNumber evidence="4">2.4.1.109</ecNumber>
    </recommendedName>
    <alternativeName>
        <fullName evidence="17">Protein rotated abdomen</fullName>
    </alternativeName>
</protein>
<feature type="compositionally biased region" description="Basic and acidic residues" evidence="18">
    <location>
        <begin position="18"/>
        <end position="52"/>
    </location>
</feature>
<dbReference type="InterPro" id="IPR003342">
    <property type="entry name" value="ArnT-like_N"/>
</dbReference>
<evidence type="ECO:0000256" key="5">
    <source>
        <dbReference type="ARBA" id="ARBA00022676"/>
    </source>
</evidence>
<feature type="domain" description="MIR" evidence="20">
    <location>
        <begin position="408"/>
        <end position="469"/>
    </location>
</feature>
<dbReference type="SMART" id="SM00472">
    <property type="entry name" value="MIR"/>
    <property type="match status" value="3"/>
</dbReference>
<feature type="domain" description="MIR" evidence="20">
    <location>
        <begin position="480"/>
        <end position="537"/>
    </location>
</feature>
<dbReference type="AlphaFoldDB" id="A0A7R8YSA6"/>
<dbReference type="UniPathway" id="UPA00378"/>
<dbReference type="Proteomes" id="UP000594454">
    <property type="component" value="Chromosome 2"/>
</dbReference>
<dbReference type="Pfam" id="PF02366">
    <property type="entry name" value="PMT"/>
    <property type="match status" value="1"/>
</dbReference>
<feature type="transmembrane region" description="Helical" evidence="19">
    <location>
        <begin position="356"/>
        <end position="375"/>
    </location>
</feature>
<keyword evidence="11 19" id="KW-0472">Membrane</keyword>
<name>A0A7R8YSA6_HERIL</name>
<evidence type="ECO:0000256" key="1">
    <source>
        <dbReference type="ARBA" id="ARBA00004477"/>
    </source>
</evidence>
<accession>A0A7R8YSA6</accession>
<proteinExistence type="inferred from homology"/>
<dbReference type="Gene3D" id="2.80.10.50">
    <property type="match status" value="1"/>
</dbReference>
<evidence type="ECO:0000256" key="11">
    <source>
        <dbReference type="ARBA" id="ARBA00023136"/>
    </source>
</evidence>
<feature type="transmembrane region" description="Helical" evidence="19">
    <location>
        <begin position="318"/>
        <end position="335"/>
    </location>
</feature>
<dbReference type="OrthoDB" id="292747at2759"/>
<feature type="transmembrane region" description="Helical" evidence="19">
    <location>
        <begin position="787"/>
        <end position="806"/>
    </location>
</feature>
<evidence type="ECO:0000256" key="15">
    <source>
        <dbReference type="ARBA" id="ARBA00061810"/>
    </source>
</evidence>
<evidence type="ECO:0000313" key="22">
    <source>
        <dbReference type="Proteomes" id="UP000594454"/>
    </source>
</evidence>
<dbReference type="InParanoid" id="A0A7R8YSA6"/>
<evidence type="ECO:0000256" key="14">
    <source>
        <dbReference type="ARBA" id="ARBA00059310"/>
    </source>
</evidence>
<feature type="transmembrane region" description="Helical" evidence="19">
    <location>
        <begin position="723"/>
        <end position="744"/>
    </location>
</feature>
<comment type="catalytic activity">
    <reaction evidence="13">
        <text>a di-trans,poly-cis-dolichyl beta-D-mannosyl phosphate + L-seryl-[protein] = 3-O-(alpha-D-mannosyl)-L-seryl-[protein] + a di-trans,poly-cis-dolichyl phosphate + H(+)</text>
        <dbReference type="Rhea" id="RHEA:17377"/>
        <dbReference type="Rhea" id="RHEA-COMP:9863"/>
        <dbReference type="Rhea" id="RHEA-COMP:13546"/>
        <dbReference type="Rhea" id="RHEA-COMP:19498"/>
        <dbReference type="Rhea" id="RHEA-COMP:19501"/>
        <dbReference type="ChEBI" id="CHEBI:15378"/>
        <dbReference type="ChEBI" id="CHEBI:29999"/>
        <dbReference type="ChEBI" id="CHEBI:57683"/>
        <dbReference type="ChEBI" id="CHEBI:58211"/>
        <dbReference type="ChEBI" id="CHEBI:137321"/>
        <dbReference type="EC" id="2.4.1.109"/>
    </reaction>
</comment>
<evidence type="ECO:0000256" key="12">
    <source>
        <dbReference type="ARBA" id="ARBA00045085"/>
    </source>
</evidence>
<dbReference type="EMBL" id="LR899010">
    <property type="protein sequence ID" value="CAD7080369.1"/>
    <property type="molecule type" value="Genomic_DNA"/>
</dbReference>
<evidence type="ECO:0000256" key="19">
    <source>
        <dbReference type="SAM" id="Phobius"/>
    </source>
</evidence>
<dbReference type="PANTHER" id="PTHR10050">
    <property type="entry name" value="DOLICHYL-PHOSPHATE-MANNOSE--PROTEIN MANNOSYLTRANSFERASE"/>
    <property type="match status" value="1"/>
</dbReference>
<evidence type="ECO:0000256" key="4">
    <source>
        <dbReference type="ARBA" id="ARBA00012839"/>
    </source>
</evidence>
<dbReference type="CDD" id="cd23281">
    <property type="entry name" value="beta-trefoil_MIR_POMT1"/>
    <property type="match status" value="1"/>
</dbReference>
<dbReference type="GO" id="GO:0005789">
    <property type="term" value="C:endoplasmic reticulum membrane"/>
    <property type="evidence" value="ECO:0007669"/>
    <property type="project" value="UniProtKB-SubCell"/>
</dbReference>
<feature type="domain" description="MIR" evidence="20">
    <location>
        <begin position="543"/>
        <end position="599"/>
    </location>
</feature>
<evidence type="ECO:0000313" key="21">
    <source>
        <dbReference type="EMBL" id="CAD7080369.1"/>
    </source>
</evidence>
<keyword evidence="8" id="KW-0677">Repeat</keyword>
<dbReference type="Pfam" id="PF16192">
    <property type="entry name" value="PMT_4TMC"/>
    <property type="match status" value="1"/>
</dbReference>
<gene>
    <name evidence="21" type="ORF">HERILL_LOCUS3526</name>
</gene>
<keyword evidence="5" id="KW-0328">Glycosyltransferase</keyword>
<keyword evidence="6" id="KW-0808">Transferase</keyword>
<feature type="transmembrane region" description="Helical" evidence="19">
    <location>
        <begin position="217"/>
        <end position="239"/>
    </location>
</feature>
<evidence type="ECO:0000256" key="13">
    <source>
        <dbReference type="ARBA" id="ARBA00045102"/>
    </source>
</evidence>
<dbReference type="InterPro" id="IPR032421">
    <property type="entry name" value="PMT_4TMC"/>
</dbReference>
<comment type="pathway">
    <text evidence="2">Protein modification; protein glycosylation.</text>
</comment>